<feature type="domain" description="SET" evidence="8">
    <location>
        <begin position="1"/>
        <end position="116"/>
    </location>
</feature>
<dbReference type="Pfam" id="PF00856">
    <property type="entry name" value="SET"/>
    <property type="match status" value="1"/>
</dbReference>
<organism evidence="9 10">
    <name type="scientific">Phytophthora cactorum</name>
    <dbReference type="NCBI Taxonomy" id="29920"/>
    <lineage>
        <taxon>Eukaryota</taxon>
        <taxon>Sar</taxon>
        <taxon>Stramenopiles</taxon>
        <taxon>Oomycota</taxon>
        <taxon>Peronosporomycetes</taxon>
        <taxon>Peronosporales</taxon>
        <taxon>Peronosporaceae</taxon>
        <taxon>Phytophthora</taxon>
    </lineage>
</organism>
<comment type="caution">
    <text evidence="9">The sequence shown here is derived from an EMBL/GenBank/DDBJ whole genome shotgun (WGS) entry which is preliminary data.</text>
</comment>
<evidence type="ECO:0000256" key="4">
    <source>
        <dbReference type="ARBA" id="ARBA00022603"/>
    </source>
</evidence>
<keyword evidence="4" id="KW-0489">Methyltransferase</keyword>
<dbReference type="AlphaFoldDB" id="A0A8T1HNV9"/>
<evidence type="ECO:0000259" key="8">
    <source>
        <dbReference type="PROSITE" id="PS50280"/>
    </source>
</evidence>
<protein>
    <recommendedName>
        <fullName evidence="8">SET domain-containing protein</fullName>
    </recommendedName>
</protein>
<dbReference type="Gene3D" id="2.170.270.10">
    <property type="entry name" value="SET domain"/>
    <property type="match status" value="1"/>
</dbReference>
<dbReference type="GO" id="GO:0005694">
    <property type="term" value="C:chromosome"/>
    <property type="evidence" value="ECO:0007669"/>
    <property type="project" value="UniProtKB-SubCell"/>
</dbReference>
<keyword evidence="5" id="KW-0808">Transferase</keyword>
<sequence>MLALQNIEGKGIALVADQVINRDELVAQYAGEVASLSQYVKREKEGGGHLNRFYGMAGSDTEVIDAHNVGGMVRFANHSCSPNCVVERWEVAGETCCGIFAKRDIHPGDELTIYYGMDPGAPTSRTRCLCESANCRGFV</sequence>
<dbReference type="GO" id="GO:0005634">
    <property type="term" value="C:nucleus"/>
    <property type="evidence" value="ECO:0007669"/>
    <property type="project" value="UniProtKB-SubCell"/>
</dbReference>
<evidence type="ECO:0000256" key="7">
    <source>
        <dbReference type="ARBA" id="ARBA00023242"/>
    </source>
</evidence>
<dbReference type="PROSITE" id="PS50280">
    <property type="entry name" value="SET"/>
    <property type="match status" value="1"/>
</dbReference>
<dbReference type="GO" id="GO:0032259">
    <property type="term" value="P:methylation"/>
    <property type="evidence" value="ECO:0007669"/>
    <property type="project" value="UniProtKB-KW"/>
</dbReference>
<evidence type="ECO:0000256" key="3">
    <source>
        <dbReference type="ARBA" id="ARBA00022454"/>
    </source>
</evidence>
<evidence type="ECO:0000256" key="1">
    <source>
        <dbReference type="ARBA" id="ARBA00004123"/>
    </source>
</evidence>
<evidence type="ECO:0000256" key="6">
    <source>
        <dbReference type="ARBA" id="ARBA00022691"/>
    </source>
</evidence>
<evidence type="ECO:0000256" key="2">
    <source>
        <dbReference type="ARBA" id="ARBA00004286"/>
    </source>
</evidence>
<keyword evidence="6" id="KW-0949">S-adenosyl-L-methionine</keyword>
<dbReference type="InterPro" id="IPR001214">
    <property type="entry name" value="SET_dom"/>
</dbReference>
<evidence type="ECO:0000313" key="9">
    <source>
        <dbReference type="EMBL" id="KAG3214414.1"/>
    </source>
</evidence>
<dbReference type="InterPro" id="IPR050777">
    <property type="entry name" value="SET2_Histone-Lys_MeTrsfase"/>
</dbReference>
<dbReference type="InterPro" id="IPR046341">
    <property type="entry name" value="SET_dom_sf"/>
</dbReference>
<keyword evidence="3" id="KW-0158">Chromosome</keyword>
<dbReference type="PANTHER" id="PTHR22884">
    <property type="entry name" value="SET DOMAIN PROTEINS"/>
    <property type="match status" value="1"/>
</dbReference>
<gene>
    <name evidence="9" type="ORF">PC129_g14685</name>
</gene>
<proteinExistence type="predicted"/>
<dbReference type="SMART" id="SM00317">
    <property type="entry name" value="SET"/>
    <property type="match status" value="1"/>
</dbReference>
<evidence type="ECO:0000256" key="5">
    <source>
        <dbReference type="ARBA" id="ARBA00022679"/>
    </source>
</evidence>
<dbReference type="GO" id="GO:0008168">
    <property type="term" value="F:methyltransferase activity"/>
    <property type="evidence" value="ECO:0007669"/>
    <property type="project" value="UniProtKB-KW"/>
</dbReference>
<keyword evidence="7" id="KW-0539">Nucleus</keyword>
<accession>A0A8T1HNV9</accession>
<dbReference type="EMBL" id="RCMV01000641">
    <property type="protein sequence ID" value="KAG3214414.1"/>
    <property type="molecule type" value="Genomic_DNA"/>
</dbReference>
<comment type="subcellular location">
    <subcellularLocation>
        <location evidence="2">Chromosome</location>
    </subcellularLocation>
    <subcellularLocation>
        <location evidence="1">Nucleus</location>
    </subcellularLocation>
</comment>
<evidence type="ECO:0000313" key="10">
    <source>
        <dbReference type="Proteomes" id="UP000760860"/>
    </source>
</evidence>
<name>A0A8T1HNV9_9STRA</name>
<reference evidence="9" key="1">
    <citation type="submission" date="2018-05" db="EMBL/GenBank/DDBJ databases">
        <title>Effector identification in a new, highly contiguous assembly of the strawberry crown rot pathogen Phytophthora cactorum.</title>
        <authorList>
            <person name="Armitage A.D."/>
            <person name="Nellist C.F."/>
            <person name="Bates H."/>
            <person name="Vickerstaff R.J."/>
            <person name="Harrison R.J."/>
        </authorList>
    </citation>
    <scope>NUCLEOTIDE SEQUENCE</scope>
    <source>
        <strain evidence="9">P421</strain>
    </source>
</reference>
<dbReference type="SUPFAM" id="SSF82199">
    <property type="entry name" value="SET domain"/>
    <property type="match status" value="1"/>
</dbReference>
<dbReference type="Proteomes" id="UP000760860">
    <property type="component" value="Unassembled WGS sequence"/>
</dbReference>